<accession>A0A1U7P316</accession>
<sequence>MTPARPTLIGIRTPTGTDYYSVSILLERHRQGLLTADHPAWCELRRLGLLSRPN</sequence>
<dbReference type="Proteomes" id="UP000186607">
    <property type="component" value="Unassembled WGS sequence"/>
</dbReference>
<evidence type="ECO:0000313" key="1">
    <source>
        <dbReference type="EMBL" id="OLV19550.1"/>
    </source>
</evidence>
<keyword evidence="2" id="KW-1185">Reference proteome</keyword>
<dbReference type="EMBL" id="MSTI01000028">
    <property type="protein sequence ID" value="OLV19550.1"/>
    <property type="molecule type" value="Genomic_DNA"/>
</dbReference>
<dbReference type="AlphaFoldDB" id="A0A1U7P316"/>
<organism evidence="1 2">
    <name type="scientific">Deinococcus marmoris</name>
    <dbReference type="NCBI Taxonomy" id="249408"/>
    <lineage>
        <taxon>Bacteria</taxon>
        <taxon>Thermotogati</taxon>
        <taxon>Deinococcota</taxon>
        <taxon>Deinococci</taxon>
        <taxon>Deinococcales</taxon>
        <taxon>Deinococcaceae</taxon>
        <taxon>Deinococcus</taxon>
    </lineage>
</organism>
<gene>
    <name evidence="1" type="ORF">BOO71_0002389</name>
</gene>
<proteinExistence type="predicted"/>
<evidence type="ECO:0000313" key="2">
    <source>
        <dbReference type="Proteomes" id="UP000186607"/>
    </source>
</evidence>
<name>A0A1U7P316_9DEIO</name>
<reference evidence="1 2" key="1">
    <citation type="submission" date="2017-01" db="EMBL/GenBank/DDBJ databases">
        <title>Genome Analysis of Deinococcus marmoris KOPRI26562.</title>
        <authorList>
            <person name="Kim J.H."/>
            <person name="Oh H.-M."/>
        </authorList>
    </citation>
    <scope>NUCLEOTIDE SEQUENCE [LARGE SCALE GENOMIC DNA]</scope>
    <source>
        <strain evidence="1 2">KOPRI26562</strain>
    </source>
</reference>
<comment type="caution">
    <text evidence="1">The sequence shown here is derived from an EMBL/GenBank/DDBJ whole genome shotgun (WGS) entry which is preliminary data.</text>
</comment>
<dbReference type="RefSeq" id="WP_175607358.1">
    <property type="nucleotide sequence ID" value="NZ_MSTI01000028.1"/>
</dbReference>
<dbReference type="STRING" id="249408.BOO71_0002389"/>
<protein>
    <submittedName>
        <fullName evidence="1">Uncharacterized protein</fullName>
    </submittedName>
</protein>